<organism evidence="5 6">
    <name type="scientific">Gloeobacter kilaueensis (strain ATCC BAA-2537 / CCAP 1431/1 / ULC 316 / JS1)</name>
    <dbReference type="NCBI Taxonomy" id="1183438"/>
    <lineage>
        <taxon>Bacteria</taxon>
        <taxon>Bacillati</taxon>
        <taxon>Cyanobacteriota</taxon>
        <taxon>Cyanophyceae</taxon>
        <taxon>Gloeobacterales</taxon>
        <taxon>Gloeobacteraceae</taxon>
        <taxon>Gloeobacter</taxon>
    </lineage>
</organism>
<keyword evidence="6" id="KW-1185">Reference proteome</keyword>
<evidence type="ECO:0000256" key="1">
    <source>
        <dbReference type="ARBA" id="ARBA00022450"/>
    </source>
</evidence>
<dbReference type="SUPFAM" id="SSF50129">
    <property type="entry name" value="GroES-like"/>
    <property type="match status" value="1"/>
</dbReference>
<dbReference type="InterPro" id="IPR011032">
    <property type="entry name" value="GroES-like_sf"/>
</dbReference>
<evidence type="ECO:0000256" key="2">
    <source>
        <dbReference type="ARBA" id="ARBA00022553"/>
    </source>
</evidence>
<dbReference type="InterPro" id="IPR020843">
    <property type="entry name" value="ER"/>
</dbReference>
<dbReference type="OrthoDB" id="499075at2"/>
<dbReference type="KEGG" id="glj:GKIL_1823"/>
<dbReference type="Proteomes" id="UP000017396">
    <property type="component" value="Chromosome"/>
</dbReference>
<dbReference type="GO" id="GO:0016740">
    <property type="term" value="F:transferase activity"/>
    <property type="evidence" value="ECO:0007669"/>
    <property type="project" value="UniProtKB-KW"/>
</dbReference>
<reference evidence="5 6" key="1">
    <citation type="journal article" date="2013" name="PLoS ONE">
        <title>Cultivation and Complete Genome Sequencing of Gloeobacter kilaueensis sp. nov., from a Lava Cave in Kilauea Caldera, Hawai'i.</title>
        <authorList>
            <person name="Saw J.H."/>
            <person name="Schatz M."/>
            <person name="Brown M.V."/>
            <person name="Kunkel D.D."/>
            <person name="Foster J.S."/>
            <person name="Shick H."/>
            <person name="Christensen S."/>
            <person name="Hou S."/>
            <person name="Wan X."/>
            <person name="Donachie S.P."/>
        </authorList>
    </citation>
    <scope>NUCLEOTIDE SEQUENCE [LARGE SCALE GENOMIC DNA]</scope>
    <source>
        <strain evidence="6">JS</strain>
    </source>
</reference>
<protein>
    <submittedName>
        <fullName evidence="5">Beta-ketoacyl synthase</fullName>
    </submittedName>
</protein>
<keyword evidence="2" id="KW-0597">Phosphoprotein</keyword>
<dbReference type="PATRIC" id="fig|1183438.3.peg.1786"/>
<dbReference type="AlphaFoldDB" id="U5QKB7"/>
<name>U5QKB7_GLOK1</name>
<dbReference type="FunFam" id="3.40.50.720:FF:000209">
    <property type="entry name" value="Polyketide synthase Pks12"/>
    <property type="match status" value="1"/>
</dbReference>
<dbReference type="PANTHER" id="PTHR45681">
    <property type="entry name" value="POLYKETIDE SYNTHASE 44-RELATED"/>
    <property type="match status" value="1"/>
</dbReference>
<evidence type="ECO:0000313" key="6">
    <source>
        <dbReference type="Proteomes" id="UP000017396"/>
    </source>
</evidence>
<evidence type="ECO:0000259" key="4">
    <source>
        <dbReference type="SMART" id="SM00829"/>
    </source>
</evidence>
<dbReference type="SUPFAM" id="SSF51735">
    <property type="entry name" value="NAD(P)-binding Rossmann-fold domains"/>
    <property type="match status" value="1"/>
</dbReference>
<keyword evidence="3" id="KW-0808">Transferase</keyword>
<dbReference type="InterPro" id="IPR036291">
    <property type="entry name" value="NAD(P)-bd_dom_sf"/>
</dbReference>
<dbReference type="STRING" id="1183438.GKIL_1823"/>
<dbReference type="SMART" id="SM00829">
    <property type="entry name" value="PKS_ER"/>
    <property type="match status" value="1"/>
</dbReference>
<proteinExistence type="predicted"/>
<dbReference type="GO" id="GO:0016491">
    <property type="term" value="F:oxidoreductase activity"/>
    <property type="evidence" value="ECO:0007669"/>
    <property type="project" value="InterPro"/>
</dbReference>
<sequence>MKSPPATGTPPFRLEMPEPGVLDDLVFRPAPHQPPGPGEVEIAVAAVGLNFREVLKALGLYPEGAGFLSYRDGNGKLTFDGDAAGRIVAVGEGVTDLAVGDAVVAFAPGGFASRVTLPRFLVAPKPAHLNFAEAVTIPGTFLTAYYALHHLGRIGPGESILIHAATGGCGLAALQLSQRAGARVFATAGKPEKRAYLASLGIDCVMDSRSLAFVEEVMAATAGRGVDLVLNSLAGEFLSASLNVLAPFGRFLEIGRRDIYDHTQIDLYPFRNNLSFFAIDLQQLPPERFAALFAEVMELFSSQQLQPLPYQIFSHTDVVAAFRHMRKANHIGKVVIALDLESQSP</sequence>
<dbReference type="CDD" id="cd05195">
    <property type="entry name" value="enoyl_red"/>
    <property type="match status" value="1"/>
</dbReference>
<accession>U5QKB7</accession>
<feature type="domain" description="Enoyl reductase (ER)" evidence="4">
    <location>
        <begin position="20"/>
        <end position="336"/>
    </location>
</feature>
<gene>
    <name evidence="5" type="ORF">GKIL_1823</name>
</gene>
<keyword evidence="1" id="KW-0596">Phosphopantetheine</keyword>
<evidence type="ECO:0000256" key="3">
    <source>
        <dbReference type="ARBA" id="ARBA00022679"/>
    </source>
</evidence>
<dbReference type="Pfam" id="PF08240">
    <property type="entry name" value="ADH_N"/>
    <property type="match status" value="1"/>
</dbReference>
<dbReference type="HOGENOM" id="CLU_026673_3_1_3"/>
<evidence type="ECO:0000313" key="5">
    <source>
        <dbReference type="EMBL" id="AGY58069.1"/>
    </source>
</evidence>
<dbReference type="Pfam" id="PF13602">
    <property type="entry name" value="ADH_zinc_N_2"/>
    <property type="match status" value="1"/>
</dbReference>
<dbReference type="eggNOG" id="COG0604">
    <property type="taxonomic scope" value="Bacteria"/>
</dbReference>
<dbReference type="InterPro" id="IPR013154">
    <property type="entry name" value="ADH-like_N"/>
</dbReference>
<dbReference type="PANTHER" id="PTHR45681:SF6">
    <property type="entry name" value="POLYKETIDE SYNTHASE 37"/>
    <property type="match status" value="1"/>
</dbReference>
<dbReference type="RefSeq" id="WP_023173193.1">
    <property type="nucleotide sequence ID" value="NC_022600.1"/>
</dbReference>
<dbReference type="Gene3D" id="3.40.50.720">
    <property type="entry name" value="NAD(P)-binding Rossmann-like Domain"/>
    <property type="match status" value="1"/>
</dbReference>
<dbReference type="EMBL" id="CP003587">
    <property type="protein sequence ID" value="AGY58069.1"/>
    <property type="molecule type" value="Genomic_DNA"/>
</dbReference>
<dbReference type="Gene3D" id="3.90.180.10">
    <property type="entry name" value="Medium-chain alcohol dehydrogenases, catalytic domain"/>
    <property type="match status" value="1"/>
</dbReference>
<dbReference type="InterPro" id="IPR050444">
    <property type="entry name" value="Polyketide_Synthase"/>
</dbReference>